<dbReference type="Pfam" id="PF13377">
    <property type="entry name" value="Peripla_BP_3"/>
    <property type="match status" value="1"/>
</dbReference>
<dbReference type="InterPro" id="IPR028082">
    <property type="entry name" value="Peripla_BP_I"/>
</dbReference>
<dbReference type="GO" id="GO:0003700">
    <property type="term" value="F:DNA-binding transcription factor activity"/>
    <property type="evidence" value="ECO:0007669"/>
    <property type="project" value="TreeGrafter"/>
</dbReference>
<dbReference type="InterPro" id="IPR000843">
    <property type="entry name" value="HTH_LacI"/>
</dbReference>
<keyword evidence="5" id="KW-1185">Reference proteome</keyword>
<dbReference type="Proteomes" id="UP000515561">
    <property type="component" value="Chromosome"/>
</dbReference>
<dbReference type="KEGG" id="acel:acsn021_35780"/>
<evidence type="ECO:0000313" key="4">
    <source>
        <dbReference type="EMBL" id="BCJ96009.1"/>
    </source>
</evidence>
<dbReference type="AlphaFoldDB" id="A0A6S6R3S1"/>
<keyword evidence="2" id="KW-0238">DNA-binding</keyword>
<dbReference type="SUPFAM" id="SSF47413">
    <property type="entry name" value="lambda repressor-like DNA-binding domains"/>
    <property type="match status" value="1"/>
</dbReference>
<proteinExistence type="predicted"/>
<gene>
    <name evidence="4" type="ORF">acsn021_35780</name>
</gene>
<dbReference type="Gene3D" id="3.40.50.2300">
    <property type="match status" value="2"/>
</dbReference>
<dbReference type="SUPFAM" id="SSF53822">
    <property type="entry name" value="Periplasmic binding protein-like I"/>
    <property type="match status" value="1"/>
</dbReference>
<evidence type="ECO:0000256" key="3">
    <source>
        <dbReference type="ARBA" id="ARBA00023163"/>
    </source>
</evidence>
<dbReference type="EMBL" id="AP023367">
    <property type="protein sequence ID" value="BCJ96009.1"/>
    <property type="molecule type" value="Genomic_DNA"/>
</dbReference>
<dbReference type="RefSeq" id="WP_184092392.1">
    <property type="nucleotide sequence ID" value="NZ_AP023367.1"/>
</dbReference>
<dbReference type="Pfam" id="PF00356">
    <property type="entry name" value="LacI"/>
    <property type="match status" value="1"/>
</dbReference>
<dbReference type="PROSITE" id="PS50932">
    <property type="entry name" value="HTH_LACI_2"/>
    <property type="match status" value="1"/>
</dbReference>
<dbReference type="GO" id="GO:0000976">
    <property type="term" value="F:transcription cis-regulatory region binding"/>
    <property type="evidence" value="ECO:0007669"/>
    <property type="project" value="TreeGrafter"/>
</dbReference>
<dbReference type="Gene3D" id="1.10.260.40">
    <property type="entry name" value="lambda repressor-like DNA-binding domains"/>
    <property type="match status" value="1"/>
</dbReference>
<name>A0A6S6R3S1_9FIRM</name>
<dbReference type="SMART" id="SM00354">
    <property type="entry name" value="HTH_LACI"/>
    <property type="match status" value="1"/>
</dbReference>
<sequence length="324" mass="36499">MATIKEIAQKANVSMATVSRVLNLDDTMAVSQDTRRLILEIAHHLGYVPPKQRKANTKKSAVIGVADWKIIQEGWSNFRLATLGYMAQTITQEIDVNFVRLTSHYEGKVDGIIAFGAFTLEELDFLHSLSYHIVFVNSEREGYQHDQILIDFNLGMEQLVNYLVKEKEYKAVGYIGGVYENTNVRIGYHRLEALTHYLKQFNCYQPDNILVGDLSSESGYNLTKQILDSGNLPDALLLGNDAVAEGALLALNEAGLSIPEDLGIVIYNDIETLKPNHPTYTCIKMYPDFVWQTAIELLIERILNRRSQTMKIIIPTRLSVGEST</sequence>
<evidence type="ECO:0000313" key="5">
    <source>
        <dbReference type="Proteomes" id="UP000515561"/>
    </source>
</evidence>
<protein>
    <submittedName>
        <fullName evidence="4">Transcriptional regulator EbgR</fullName>
    </submittedName>
</protein>
<evidence type="ECO:0000256" key="2">
    <source>
        <dbReference type="ARBA" id="ARBA00023125"/>
    </source>
</evidence>
<organism evidence="4 5">
    <name type="scientific">Anaerocolumna cellulosilytica</name>
    <dbReference type="NCBI Taxonomy" id="433286"/>
    <lineage>
        <taxon>Bacteria</taxon>
        <taxon>Bacillati</taxon>
        <taxon>Bacillota</taxon>
        <taxon>Clostridia</taxon>
        <taxon>Lachnospirales</taxon>
        <taxon>Lachnospiraceae</taxon>
        <taxon>Anaerocolumna</taxon>
    </lineage>
</organism>
<reference evidence="4 5" key="1">
    <citation type="journal article" date="2016" name="Int. J. Syst. Evol. Microbiol.">
        <title>Descriptions of Anaerotaenia torta gen. nov., sp. nov. and Anaerocolumna cellulosilytica gen. nov., sp. nov. isolated from a methanogenic reactor of cattle waste.</title>
        <authorList>
            <person name="Uek A."/>
            <person name="Ohtaki Y."/>
            <person name="Kaku N."/>
            <person name="Ueki K."/>
        </authorList>
    </citation>
    <scope>NUCLEOTIDE SEQUENCE [LARGE SCALE GENOMIC DNA]</scope>
    <source>
        <strain evidence="4 5">SN021</strain>
    </source>
</reference>
<dbReference type="PANTHER" id="PTHR30146:SF149">
    <property type="entry name" value="HTH-TYPE TRANSCRIPTIONAL REGULATOR EBGR"/>
    <property type="match status" value="1"/>
</dbReference>
<dbReference type="CDD" id="cd01392">
    <property type="entry name" value="HTH_LacI"/>
    <property type="match status" value="1"/>
</dbReference>
<keyword evidence="3" id="KW-0804">Transcription</keyword>
<accession>A0A6S6R3S1</accession>
<evidence type="ECO:0000256" key="1">
    <source>
        <dbReference type="ARBA" id="ARBA00023015"/>
    </source>
</evidence>
<dbReference type="InterPro" id="IPR046335">
    <property type="entry name" value="LacI/GalR-like_sensor"/>
</dbReference>
<dbReference type="PRINTS" id="PR00036">
    <property type="entry name" value="HTHLACI"/>
</dbReference>
<dbReference type="PANTHER" id="PTHR30146">
    <property type="entry name" value="LACI-RELATED TRANSCRIPTIONAL REPRESSOR"/>
    <property type="match status" value="1"/>
</dbReference>
<keyword evidence="1" id="KW-0805">Transcription regulation</keyword>
<dbReference type="InterPro" id="IPR010982">
    <property type="entry name" value="Lambda_DNA-bd_dom_sf"/>
</dbReference>
<dbReference type="PROSITE" id="PS00356">
    <property type="entry name" value="HTH_LACI_1"/>
    <property type="match status" value="1"/>
</dbReference>